<feature type="region of interest" description="Disordered" evidence="1">
    <location>
        <begin position="457"/>
        <end position="565"/>
    </location>
</feature>
<dbReference type="Proteomes" id="UP000479190">
    <property type="component" value="Unassembled WGS sequence"/>
</dbReference>
<protein>
    <submittedName>
        <fullName evidence="2">Uncharacterized protein</fullName>
    </submittedName>
</protein>
<gene>
    <name evidence="2" type="ORF">TBRA_LOCUS13762</name>
</gene>
<keyword evidence="3" id="KW-1185">Reference proteome</keyword>
<feature type="compositionally biased region" description="Polar residues" evidence="1">
    <location>
        <begin position="510"/>
        <end position="528"/>
    </location>
</feature>
<organism evidence="2 3">
    <name type="scientific">Trichogramma brassicae</name>
    <dbReference type="NCBI Taxonomy" id="86971"/>
    <lineage>
        <taxon>Eukaryota</taxon>
        <taxon>Metazoa</taxon>
        <taxon>Ecdysozoa</taxon>
        <taxon>Arthropoda</taxon>
        <taxon>Hexapoda</taxon>
        <taxon>Insecta</taxon>
        <taxon>Pterygota</taxon>
        <taxon>Neoptera</taxon>
        <taxon>Endopterygota</taxon>
        <taxon>Hymenoptera</taxon>
        <taxon>Apocrita</taxon>
        <taxon>Proctotrupomorpha</taxon>
        <taxon>Chalcidoidea</taxon>
        <taxon>Trichogrammatidae</taxon>
        <taxon>Trichogramma</taxon>
    </lineage>
</organism>
<accession>A0A6H5IX76</accession>
<dbReference type="AlphaFoldDB" id="A0A6H5IX76"/>
<name>A0A6H5IX76_9HYME</name>
<dbReference type="EMBL" id="CADCXV010001157">
    <property type="protein sequence ID" value="CAB0042122.1"/>
    <property type="molecule type" value="Genomic_DNA"/>
</dbReference>
<evidence type="ECO:0000313" key="3">
    <source>
        <dbReference type="Proteomes" id="UP000479190"/>
    </source>
</evidence>
<feature type="compositionally biased region" description="Low complexity" evidence="1">
    <location>
        <begin position="464"/>
        <end position="488"/>
    </location>
</feature>
<feature type="compositionally biased region" description="Basic and acidic residues" evidence="1">
    <location>
        <begin position="529"/>
        <end position="541"/>
    </location>
</feature>
<sequence length="811" mass="92067">MDSGRTRTELNNRIDLHELNNISGRIKKQNRIIANYLKTEHRNLQTIVEIEKEDQNSHLMNKTSMIFIKKQFNNDTESPFQMESPIEISENAEHQKLPTVTEIEKEDQNSHLVNKTPIVFIKKQFNYDTGSQFQMESPIEISENAEHQKLPTVTEIEKEDQNSHSVNKTPIVLIKKQFNYDTGFQFQMQSSFMISEKAEHQNLLTITEIEKDQNSHLMNTTPMISIKKQFNNDTESPFQMESPIEISENAEHQHLQTVAEIEKEDQNSHLMSKTPMILIKKQFNYDTGSQFQMESPIEISENAEHQKLPTVTEIEKDQNSHLMSKTPMILIKKQFNYDTGSTFRMKSPFKISKKRQRSYGCPNESIIASATCSTSTTRSISTRARSSSQIADRRYTRLYMIQEVDENNLDIQIKTCEEIRDVQWVPVDQINWNNKVIAHLKRCEQIVVSRYTEYTQHNSTPADTQVNASVSSRSSRSRTNSSASSRSQGSHISETGNEEVPKDDSDDGEPSSQSHQSGVNKSNPVESQKNSERSLSRDSQKSPKSNCSHRSTQRHNSPEDTAVTSNLTQCTTSTNITVNTVPSEQRVIACIDLDSDEENNTPVVVPLPMRVSVCLKRVKVERDDGVENKIRKLSDDNLSTLELPPPVNPNPHSAVLAALEDSDDENTPLRNGADPFLGSTGSSFNNHTDDYIEPSQLRLTDKMVPLYAGETAQEVKEFVVYKDAEIVNTNQEKTPSSSQVSMSEILDNPSILQEQRSEVVYNPEENTVPLTQEMVVFKVKNMTPIGNVPLPKVVNKVAESSTKKKKIKILK</sequence>
<reference evidence="2 3" key="1">
    <citation type="submission" date="2020-02" db="EMBL/GenBank/DDBJ databases">
        <authorList>
            <person name="Ferguson B K."/>
        </authorList>
    </citation>
    <scope>NUCLEOTIDE SEQUENCE [LARGE SCALE GENOMIC DNA]</scope>
</reference>
<proteinExistence type="predicted"/>
<evidence type="ECO:0000256" key="1">
    <source>
        <dbReference type="SAM" id="MobiDB-lite"/>
    </source>
</evidence>
<evidence type="ECO:0000313" key="2">
    <source>
        <dbReference type="EMBL" id="CAB0042122.1"/>
    </source>
</evidence>